<reference evidence="3 4" key="1">
    <citation type="submission" date="2020-02" db="EMBL/GenBank/DDBJ databases">
        <title>Comparative genomics of the hypocrealean fungal genus Beauvera.</title>
        <authorList>
            <person name="Showalter D.N."/>
            <person name="Bushley K.E."/>
            <person name="Rehner S.A."/>
        </authorList>
    </citation>
    <scope>NUCLEOTIDE SEQUENCE [LARGE SCALE GENOMIC DNA]</scope>
    <source>
        <strain evidence="3 4">ARSEF4384</strain>
    </source>
</reference>
<dbReference type="PANTHER" id="PTHR22642">
    <property type="entry name" value="IMIDAZOLONEPROPIONASE"/>
    <property type="match status" value="1"/>
</dbReference>
<dbReference type="PANTHER" id="PTHR22642:SF20">
    <property type="entry name" value="AMIDOHYDROLASE 3 DOMAIN-CONTAINING PROTEIN"/>
    <property type="match status" value="1"/>
</dbReference>
<feature type="region of interest" description="Disordered" evidence="1">
    <location>
        <begin position="86"/>
        <end position="109"/>
    </location>
</feature>
<evidence type="ECO:0000256" key="1">
    <source>
        <dbReference type="SAM" id="MobiDB-lite"/>
    </source>
</evidence>
<dbReference type="Pfam" id="PF07969">
    <property type="entry name" value="Amidohydro_3"/>
    <property type="match status" value="1"/>
</dbReference>
<dbReference type="Proteomes" id="UP001397290">
    <property type="component" value="Unassembled WGS sequence"/>
</dbReference>
<sequence>MPDRRIATEAEPARDPGRDPRLTQPSTELPRILCQGWFHPSTDGNELVTQLDGLDVDGKDRPVYVDADDMHSSWLNTAALDELGVADMADPPGGRVRRGTDGKPSGVMEETSASNFVRSFLESKLTAEEKQQHVRAALDAYVTVGYQGVVDMAMGEEDCAALQKYRQRHGGLPIWVAAHWLIFPGTSPEGTLQQVDRATQHNKAASQRFHIAGIKIIWSMPAPPRCSSHTRTITRPLRRFGRQRHSRRCRSAGWEADLVLVDMAWDAEMLLHAKVAETWIKGNKVYTAA</sequence>
<feature type="domain" description="Amidohydrolase 3" evidence="2">
    <location>
        <begin position="32"/>
        <end position="260"/>
    </location>
</feature>
<accession>A0AAW0S8D7</accession>
<feature type="region of interest" description="Disordered" evidence="1">
    <location>
        <begin position="1"/>
        <end position="27"/>
    </location>
</feature>
<gene>
    <name evidence="3" type="ORF">G3M48_004594</name>
</gene>
<dbReference type="EMBL" id="JAAHCF010000003">
    <property type="protein sequence ID" value="KAK8150914.1"/>
    <property type="molecule type" value="Genomic_DNA"/>
</dbReference>
<evidence type="ECO:0000259" key="2">
    <source>
        <dbReference type="Pfam" id="PF07969"/>
    </source>
</evidence>
<dbReference type="Gene3D" id="3.20.20.140">
    <property type="entry name" value="Metal-dependent hydrolases"/>
    <property type="match status" value="1"/>
</dbReference>
<proteinExistence type="predicted"/>
<keyword evidence="4" id="KW-1185">Reference proteome</keyword>
<feature type="compositionally biased region" description="Basic and acidic residues" evidence="1">
    <location>
        <begin position="1"/>
        <end position="21"/>
    </location>
</feature>
<dbReference type="AlphaFoldDB" id="A0AAW0S8D7"/>
<comment type="caution">
    <text evidence="3">The sequence shown here is derived from an EMBL/GenBank/DDBJ whole genome shotgun (WGS) entry which is preliminary data.</text>
</comment>
<organism evidence="3 4">
    <name type="scientific">Beauveria asiatica</name>
    <dbReference type="NCBI Taxonomy" id="1069075"/>
    <lineage>
        <taxon>Eukaryota</taxon>
        <taxon>Fungi</taxon>
        <taxon>Dikarya</taxon>
        <taxon>Ascomycota</taxon>
        <taxon>Pezizomycotina</taxon>
        <taxon>Sordariomycetes</taxon>
        <taxon>Hypocreomycetidae</taxon>
        <taxon>Hypocreales</taxon>
        <taxon>Cordycipitaceae</taxon>
        <taxon>Beauveria</taxon>
    </lineage>
</organism>
<dbReference type="InterPro" id="IPR013108">
    <property type="entry name" value="Amidohydro_3"/>
</dbReference>
<evidence type="ECO:0000313" key="3">
    <source>
        <dbReference type="EMBL" id="KAK8150914.1"/>
    </source>
</evidence>
<evidence type="ECO:0000313" key="4">
    <source>
        <dbReference type="Proteomes" id="UP001397290"/>
    </source>
</evidence>
<protein>
    <recommendedName>
        <fullName evidence="2">Amidohydrolase 3 domain-containing protein</fullName>
    </recommendedName>
</protein>
<name>A0AAW0S8D7_9HYPO</name>
<dbReference type="Gene3D" id="3.10.310.70">
    <property type="match status" value="1"/>
</dbReference>